<dbReference type="InterPro" id="IPR014710">
    <property type="entry name" value="RmlC-like_jellyroll"/>
</dbReference>
<comment type="caution">
    <text evidence="7">The sequence shown here is derived from an EMBL/GenBank/DDBJ whole genome shotgun (WGS) entry which is preliminary data.</text>
</comment>
<dbReference type="AlphaFoldDB" id="A0A0F5FE37"/>
<dbReference type="STRING" id="443610.VE25_19505"/>
<dbReference type="SMART" id="SM00342">
    <property type="entry name" value="HTH_ARAC"/>
    <property type="match status" value="1"/>
</dbReference>
<dbReference type="PROSITE" id="PS00041">
    <property type="entry name" value="HTH_ARAC_FAMILY_1"/>
    <property type="match status" value="1"/>
</dbReference>
<keyword evidence="2" id="KW-0805">Transcription regulation</keyword>
<dbReference type="Pfam" id="PF02311">
    <property type="entry name" value="AraC_binding"/>
    <property type="match status" value="1"/>
</dbReference>
<dbReference type="InterPro" id="IPR050204">
    <property type="entry name" value="AraC_XylS_family_regulators"/>
</dbReference>
<keyword evidence="1" id="KW-0963">Cytoplasm</keyword>
<dbReference type="InterPro" id="IPR037923">
    <property type="entry name" value="HTH-like"/>
</dbReference>
<dbReference type="Gene3D" id="2.60.120.10">
    <property type="entry name" value="Jelly Rolls"/>
    <property type="match status" value="1"/>
</dbReference>
<evidence type="ECO:0000256" key="2">
    <source>
        <dbReference type="ARBA" id="ARBA00023015"/>
    </source>
</evidence>
<dbReference type="GO" id="GO:0003700">
    <property type="term" value="F:DNA-binding transcription factor activity"/>
    <property type="evidence" value="ECO:0007669"/>
    <property type="project" value="InterPro"/>
</dbReference>
<keyword evidence="8" id="KW-1185">Reference proteome</keyword>
<dbReference type="OrthoDB" id="252470at2"/>
<dbReference type="GO" id="GO:0043565">
    <property type="term" value="F:sequence-specific DNA binding"/>
    <property type="evidence" value="ECO:0007669"/>
    <property type="project" value="InterPro"/>
</dbReference>
<dbReference type="EMBL" id="JZEX01000179">
    <property type="protein sequence ID" value="KKB07038.1"/>
    <property type="molecule type" value="Genomic_DNA"/>
</dbReference>
<dbReference type="InterPro" id="IPR018060">
    <property type="entry name" value="HTH_AraC"/>
</dbReference>
<dbReference type="RefSeq" id="WP_046110343.1">
    <property type="nucleotide sequence ID" value="NZ_JZEX01000179.1"/>
</dbReference>
<dbReference type="Proteomes" id="UP000033632">
    <property type="component" value="Unassembled WGS sequence"/>
</dbReference>
<dbReference type="InterPro" id="IPR018062">
    <property type="entry name" value="HTH_AraC-typ_CS"/>
</dbReference>
<feature type="domain" description="HTH araC/xylS-type" evidence="6">
    <location>
        <begin position="240"/>
        <end position="339"/>
    </location>
</feature>
<reference evidence="7 8" key="1">
    <citation type="submission" date="2015-03" db="EMBL/GenBank/DDBJ databases">
        <authorList>
            <person name="Hassan Y.I."/>
            <person name="Lepp D."/>
            <person name="Li X.-Z."/>
            <person name="Zhou T."/>
        </authorList>
    </citation>
    <scope>NUCLEOTIDE SEQUENCE [LARGE SCALE GENOMIC DNA]</scope>
    <source>
        <strain evidence="7 8">BD-c194</strain>
    </source>
</reference>
<keyword evidence="4" id="KW-0010">Activator</keyword>
<dbReference type="InterPro" id="IPR009057">
    <property type="entry name" value="Homeodomain-like_sf"/>
</dbReference>
<dbReference type="PANTHER" id="PTHR46796">
    <property type="entry name" value="HTH-TYPE TRANSCRIPTIONAL ACTIVATOR RHAS-RELATED"/>
    <property type="match status" value="1"/>
</dbReference>
<dbReference type="PRINTS" id="PR00032">
    <property type="entry name" value="HTHARAC"/>
</dbReference>
<evidence type="ECO:0000256" key="3">
    <source>
        <dbReference type="ARBA" id="ARBA00023125"/>
    </source>
</evidence>
<gene>
    <name evidence="7" type="ORF">VE25_19505</name>
</gene>
<evidence type="ECO:0000256" key="4">
    <source>
        <dbReference type="ARBA" id="ARBA00023159"/>
    </source>
</evidence>
<dbReference type="Gene3D" id="1.10.10.60">
    <property type="entry name" value="Homeodomain-like"/>
    <property type="match status" value="2"/>
</dbReference>
<dbReference type="PATRIC" id="fig|443610.3.peg.2219"/>
<proteinExistence type="predicted"/>
<name>A0A0F5FE37_9HYPH</name>
<evidence type="ECO:0000256" key="5">
    <source>
        <dbReference type="ARBA" id="ARBA00023163"/>
    </source>
</evidence>
<keyword evidence="3" id="KW-0238">DNA-binding</keyword>
<evidence type="ECO:0000256" key="1">
    <source>
        <dbReference type="ARBA" id="ARBA00022490"/>
    </source>
</evidence>
<dbReference type="SUPFAM" id="SSF46689">
    <property type="entry name" value="Homeodomain-like"/>
    <property type="match status" value="2"/>
</dbReference>
<dbReference type="InterPro" id="IPR020449">
    <property type="entry name" value="Tscrpt_reg_AraC-type_HTH"/>
</dbReference>
<accession>A0A0F5FE37</accession>
<organism evidence="7 8">
    <name type="scientific">Devosia geojensis</name>
    <dbReference type="NCBI Taxonomy" id="443610"/>
    <lineage>
        <taxon>Bacteria</taxon>
        <taxon>Pseudomonadati</taxon>
        <taxon>Pseudomonadota</taxon>
        <taxon>Alphaproteobacteria</taxon>
        <taxon>Hyphomicrobiales</taxon>
        <taxon>Devosiaceae</taxon>
        <taxon>Devosia</taxon>
    </lineage>
</organism>
<dbReference type="Pfam" id="PF12833">
    <property type="entry name" value="HTH_18"/>
    <property type="match status" value="1"/>
</dbReference>
<evidence type="ECO:0000313" key="8">
    <source>
        <dbReference type="Proteomes" id="UP000033632"/>
    </source>
</evidence>
<keyword evidence="5" id="KW-0804">Transcription</keyword>
<dbReference type="PROSITE" id="PS01124">
    <property type="entry name" value="HTH_ARAC_FAMILY_2"/>
    <property type="match status" value="1"/>
</dbReference>
<protein>
    <recommendedName>
        <fullName evidence="6">HTH araC/xylS-type domain-containing protein</fullName>
    </recommendedName>
</protein>
<dbReference type="InterPro" id="IPR003313">
    <property type="entry name" value="AraC-bd"/>
</dbReference>
<sequence>MDKSEKARAVARPTVFREPGALLYAGNCKDLLEASLAGKVKLSAWTRRGYPGRDLGEALPQVCSVGGWDAAHPQDWGLKEHCNEGVKIAYLARGTMSLLLDGKRYTIQEGQMFVVRPWQLHAFGDPHVGASQIIWVLFDMGVRRPHEQWLWPDWVAWPEHDQNRLTELLSRNEQPWYQASREVARTFLDIADVVATGDIAGGETRLRLLISMMLLQFMEQIEAQDPPLDKALAHSRRTVEIFLKRLQHALEEDWTLENMAAECNLSRTQFSSHCLSITNMTPVRYLQMLRLDAARRMLEADAYLPVTTVAYECGFSSSQYFATCFKKRFGHPPGEIRLNQRAAV</sequence>
<dbReference type="PANTHER" id="PTHR46796:SF13">
    <property type="entry name" value="HTH-TYPE TRANSCRIPTIONAL ACTIVATOR RHAS"/>
    <property type="match status" value="1"/>
</dbReference>
<evidence type="ECO:0000259" key="6">
    <source>
        <dbReference type="PROSITE" id="PS01124"/>
    </source>
</evidence>
<dbReference type="SUPFAM" id="SSF51215">
    <property type="entry name" value="Regulatory protein AraC"/>
    <property type="match status" value="1"/>
</dbReference>
<evidence type="ECO:0000313" key="7">
    <source>
        <dbReference type="EMBL" id="KKB07038.1"/>
    </source>
</evidence>